<dbReference type="InterPro" id="IPR035904">
    <property type="entry name" value="Chorismate_synth_AroC_sf"/>
</dbReference>
<sequence length="67" mass="8009">MSQLGPIKIEFKQWESVSQNAFFCPDPARVAELEAYMDQLRRDQGFGRRRNYRDCRRRTGRAWRTGV</sequence>
<dbReference type="KEGG" id="hsr:HSBAA_43000"/>
<accession>A0A455UJ65</accession>
<dbReference type="AlphaFoldDB" id="A0A455UJ65"/>
<reference evidence="1 2" key="1">
    <citation type="journal article" date="2019" name="Microbiol. Resour. Announc.">
        <title>Complete Genome Sequence of Halomonas sulfidaeris Strain Esulfide1 Isolated from a Metal Sulfide Rock at a Depth of 2,200 Meters, Obtained Using Nanopore Sequencing.</title>
        <authorList>
            <person name="Saito M."/>
            <person name="Nishigata A."/>
            <person name="Galipon J."/>
            <person name="Arakawa K."/>
        </authorList>
    </citation>
    <scope>NUCLEOTIDE SEQUENCE [LARGE SCALE GENOMIC DNA]</scope>
    <source>
        <strain evidence="1 2">ATCC BAA-803</strain>
    </source>
</reference>
<name>A0A455UJ65_9GAMM</name>
<protein>
    <submittedName>
        <fullName evidence="1">Uncharacterized protein</fullName>
    </submittedName>
</protein>
<dbReference type="Gene3D" id="3.60.150.10">
    <property type="entry name" value="Chorismate synthase AroC"/>
    <property type="match status" value="1"/>
</dbReference>
<dbReference type="Proteomes" id="UP000320231">
    <property type="component" value="Chromosome"/>
</dbReference>
<proteinExistence type="predicted"/>
<evidence type="ECO:0000313" key="2">
    <source>
        <dbReference type="Proteomes" id="UP000320231"/>
    </source>
</evidence>
<dbReference type="EMBL" id="AP019514">
    <property type="protein sequence ID" value="BBI62994.1"/>
    <property type="molecule type" value="Genomic_DNA"/>
</dbReference>
<organism evidence="1 2">
    <name type="scientific">Vreelandella sulfidaeris</name>
    <dbReference type="NCBI Taxonomy" id="115553"/>
    <lineage>
        <taxon>Bacteria</taxon>
        <taxon>Pseudomonadati</taxon>
        <taxon>Pseudomonadota</taxon>
        <taxon>Gammaproteobacteria</taxon>
        <taxon>Oceanospirillales</taxon>
        <taxon>Halomonadaceae</taxon>
        <taxon>Vreelandella</taxon>
    </lineage>
</organism>
<gene>
    <name evidence="1" type="ORF">HSBAA_43000</name>
</gene>
<evidence type="ECO:0000313" key="1">
    <source>
        <dbReference type="EMBL" id="BBI62994.1"/>
    </source>
</evidence>